<organism evidence="2 3">
    <name type="scientific">Mycobacterium phage Mendokysei</name>
    <dbReference type="NCBI Taxonomy" id="2099637"/>
    <lineage>
        <taxon>Viruses</taxon>
        <taxon>Duplodnaviria</taxon>
        <taxon>Heunggongvirae</taxon>
        <taxon>Uroviricota</taxon>
        <taxon>Caudoviricetes</taxon>
        <taxon>Bernalvirus</taxon>
        <taxon>Bernalvirus mendokysei</taxon>
    </lineage>
</organism>
<accession>A0A2P1CG44</accession>
<keyword evidence="3" id="KW-1185">Reference proteome</keyword>
<reference evidence="3" key="1">
    <citation type="submission" date="2018-02" db="EMBL/GenBank/DDBJ databases">
        <authorList>
            <person name="Yee B."/>
            <person name="Bell B."/>
            <person name="Donohue J.-P."/>
            <person name="Ares M.Jr."/>
            <person name="Hartzog G.A."/>
            <person name="Dargyte M."/>
            <person name="DeMattos M."/>
            <person name="Divekar N."/>
            <person name="Farooq S."/>
            <person name="Hardison E."/>
            <person name="Peracchi L."/>
            <person name="Phillips A."/>
            <person name="Sennef S."/>
            <person name="Fridland S."/>
            <person name="Valenzuela-Sanchez M."/>
            <person name="Stoner T.H."/>
            <person name="Russell D.A."/>
            <person name="Pope W.H."/>
            <person name="Jacobs-Sera D."/>
            <person name="Hatfull G.F."/>
        </authorList>
    </citation>
    <scope>NUCLEOTIDE SEQUENCE [LARGE SCALE GENOMIC DNA]</scope>
</reference>
<evidence type="ECO:0000313" key="2">
    <source>
        <dbReference type="EMBL" id="AVJ50221.1"/>
    </source>
</evidence>
<proteinExistence type="predicted"/>
<feature type="region of interest" description="Disordered" evidence="1">
    <location>
        <begin position="478"/>
        <end position="502"/>
    </location>
</feature>
<evidence type="ECO:0000313" key="3">
    <source>
        <dbReference type="Proteomes" id="UP000241021"/>
    </source>
</evidence>
<evidence type="ECO:0000256" key="1">
    <source>
        <dbReference type="SAM" id="MobiDB-lite"/>
    </source>
</evidence>
<name>A0A2P1CG44_9CAUD</name>
<dbReference type="KEGG" id="vg:60335824"/>
<dbReference type="Pfam" id="PF05133">
    <property type="entry name" value="SPP1_portal"/>
    <property type="match status" value="1"/>
</dbReference>
<dbReference type="GeneID" id="60335824"/>
<gene>
    <name evidence="2" type="primary">3</name>
    <name evidence="2" type="ORF">SEA_MENDOKYSEI_3</name>
</gene>
<protein>
    <submittedName>
        <fullName evidence="2">Portal protein</fullName>
    </submittedName>
</protein>
<dbReference type="Proteomes" id="UP000241021">
    <property type="component" value="Segment"/>
</dbReference>
<dbReference type="EMBL" id="MG925349">
    <property type="protein sequence ID" value="AVJ50221.1"/>
    <property type="molecule type" value="Genomic_DNA"/>
</dbReference>
<sequence>MTFPIAMNPPLDPGVYSGIFAPEVSQVAIADDDRRVMGQLASVLLDPQYQARIRLDRLYYDSLNIVPSLGISIPPELENLRGVLGWCAAGVDARSERLTVMGFRMPNQTEVDVELQKIWQANNLDAESTLVHDDTMIVGRSFVILGVDANMDEPLITVEAPENMIGSWDPRTRDLSAAFQTYVDCDPASQTYLRQLATLYTRMSTIQLVRGDRGWEVQERNDHGLGFVPVEMFTHRPTSKNRYGVSVMNAAWRNTQDRACRTLVRSEVSSEFYATMKIFLLGVTEASFKKSDGSLATAWETFIGRISTLQADSMGNLPDIKTVQGQSPDGLIKTFDQQAHIMAGHTGLPPSYLGIYSDGNPASADSIRMSDFRLKTAADRLTVWLGNGWENVMRKARRIKGQADAESDRLETDWAYTGIPTPNADAVTVATQINAGMIPPTADDALAATGWTPVQRARIKADRDKYAGLNTIDRMAGLLPTPGQQDGQLGQPGGQQPLDGEQPQALAALNTVRTTDGAVAG</sequence>
<dbReference type="RefSeq" id="YP_009964113.1">
    <property type="nucleotide sequence ID" value="NC_051726.1"/>
</dbReference>
<dbReference type="InterPro" id="IPR021145">
    <property type="entry name" value="Portal_protein_SPP1_Gp6-like"/>
</dbReference>